<dbReference type="OrthoDB" id="164847at2"/>
<gene>
    <name evidence="1" type="ordered locus">Clos_1153</name>
</gene>
<dbReference type="EMBL" id="CP000853">
    <property type="protein sequence ID" value="ABW18699.1"/>
    <property type="molecule type" value="Genomic_DNA"/>
</dbReference>
<evidence type="ECO:0008006" key="3">
    <source>
        <dbReference type="Google" id="ProtNLM"/>
    </source>
</evidence>
<dbReference type="InterPro" id="IPR021377">
    <property type="entry name" value="DUF3006"/>
</dbReference>
<proteinExistence type="predicted"/>
<dbReference type="Proteomes" id="UP000000269">
    <property type="component" value="Chromosome"/>
</dbReference>
<dbReference type="AlphaFoldDB" id="A8MF30"/>
<dbReference type="HOGENOM" id="CLU_181623_2_0_9"/>
<accession>A8MF30</accession>
<evidence type="ECO:0000313" key="1">
    <source>
        <dbReference type="EMBL" id="ABW18699.1"/>
    </source>
</evidence>
<name>A8MF30_ALKOO</name>
<organism evidence="1 2">
    <name type="scientific">Alkaliphilus oremlandii (strain OhILAs)</name>
    <name type="common">Clostridium oremlandii (strain OhILAs)</name>
    <dbReference type="NCBI Taxonomy" id="350688"/>
    <lineage>
        <taxon>Bacteria</taxon>
        <taxon>Bacillati</taxon>
        <taxon>Bacillota</taxon>
        <taxon>Clostridia</taxon>
        <taxon>Peptostreptococcales</taxon>
        <taxon>Natronincolaceae</taxon>
        <taxon>Alkaliphilus</taxon>
    </lineage>
</organism>
<dbReference type="STRING" id="350688.Clos_1153"/>
<dbReference type="Pfam" id="PF11213">
    <property type="entry name" value="DUF3006"/>
    <property type="match status" value="1"/>
</dbReference>
<reference evidence="2" key="1">
    <citation type="submission" date="2007-10" db="EMBL/GenBank/DDBJ databases">
        <title>Complete genome of Alkaliphilus oremlandii OhILAs.</title>
        <authorList>
            <person name="Copeland A."/>
            <person name="Lucas S."/>
            <person name="Lapidus A."/>
            <person name="Barry K."/>
            <person name="Detter J.C."/>
            <person name="Glavina del Rio T."/>
            <person name="Hammon N."/>
            <person name="Israni S."/>
            <person name="Dalin E."/>
            <person name="Tice H."/>
            <person name="Pitluck S."/>
            <person name="Chain P."/>
            <person name="Malfatti S."/>
            <person name="Shin M."/>
            <person name="Vergez L."/>
            <person name="Schmutz J."/>
            <person name="Larimer F."/>
            <person name="Land M."/>
            <person name="Hauser L."/>
            <person name="Kyrpides N."/>
            <person name="Mikhailova N."/>
            <person name="Stolz J.F."/>
            <person name="Dawson A."/>
            <person name="Fisher E."/>
            <person name="Crable B."/>
            <person name="Perera E."/>
            <person name="Lisak J."/>
            <person name="Ranganathan M."/>
            <person name="Basu P."/>
            <person name="Richardson P."/>
        </authorList>
    </citation>
    <scope>NUCLEOTIDE SEQUENCE [LARGE SCALE GENOMIC DNA]</scope>
    <source>
        <strain evidence="2">OhILAs</strain>
    </source>
</reference>
<evidence type="ECO:0000313" key="2">
    <source>
        <dbReference type="Proteomes" id="UP000000269"/>
    </source>
</evidence>
<protein>
    <recommendedName>
        <fullName evidence="3">DUF3006 domain-containing protein</fullName>
    </recommendedName>
</protein>
<keyword evidence="2" id="KW-1185">Reference proteome</keyword>
<dbReference type="KEGG" id="aoe:Clos_1153"/>
<sequence>MSMIVLDRFEGNFAVVEIDGETVNVEINLVMDDVKEGDVLKIVEGFYYRDEEATSNRKKYMEDRFKDLWED</sequence>
<dbReference type="RefSeq" id="WP_012159011.1">
    <property type="nucleotide sequence ID" value="NC_009922.1"/>
</dbReference>